<evidence type="ECO:0000313" key="2">
    <source>
        <dbReference type="Proteomes" id="UP000623067"/>
    </source>
</evidence>
<dbReference type="EMBL" id="BMIH01000003">
    <property type="protein sequence ID" value="GGB36297.1"/>
    <property type="molecule type" value="Genomic_DNA"/>
</dbReference>
<dbReference type="SUPFAM" id="SSF48613">
    <property type="entry name" value="Heme oxygenase-like"/>
    <property type="match status" value="1"/>
</dbReference>
<dbReference type="GO" id="GO:0006788">
    <property type="term" value="P:heme oxidation"/>
    <property type="evidence" value="ECO:0007669"/>
    <property type="project" value="InterPro"/>
</dbReference>
<sequence length="190" mass="20608">MAPTLRPGRAARLKAATTDAHERLDRRIMELDPFASRLRYAAFVQVQHGFHTALAPLYADHELGLLIPDLTRRSRLDAIEADLADLDRPLPPPAAALDLGPAAALGWLYVAEGSSLGAAILLRHAAALKLRPDFGARHLAGHEAGRSAHWRSFTAALDAAPLAMADDDRMIEAARDAFARFRALAERELG</sequence>
<reference evidence="1" key="1">
    <citation type="journal article" date="2014" name="Int. J. Syst. Evol. Microbiol.">
        <title>Complete genome sequence of Corynebacterium casei LMG S-19264T (=DSM 44701T), isolated from a smear-ripened cheese.</title>
        <authorList>
            <consortium name="US DOE Joint Genome Institute (JGI-PGF)"/>
            <person name="Walter F."/>
            <person name="Albersmeier A."/>
            <person name="Kalinowski J."/>
            <person name="Ruckert C."/>
        </authorList>
    </citation>
    <scope>NUCLEOTIDE SEQUENCE</scope>
    <source>
        <strain evidence="1">CGMCC 1.15330</strain>
    </source>
</reference>
<protein>
    <submittedName>
        <fullName evidence="1">Heme oxygenase</fullName>
    </submittedName>
</protein>
<gene>
    <name evidence="1" type="primary">hemO</name>
    <name evidence="1" type="ORF">GCM10011380_27090</name>
</gene>
<keyword evidence="2" id="KW-1185">Reference proteome</keyword>
<reference evidence="1" key="2">
    <citation type="submission" date="2020-09" db="EMBL/GenBank/DDBJ databases">
        <authorList>
            <person name="Sun Q."/>
            <person name="Zhou Y."/>
        </authorList>
    </citation>
    <scope>NUCLEOTIDE SEQUENCE</scope>
    <source>
        <strain evidence="1">CGMCC 1.15330</strain>
    </source>
</reference>
<comment type="caution">
    <text evidence="1">The sequence shown here is derived from an EMBL/GenBank/DDBJ whole genome shotgun (WGS) entry which is preliminary data.</text>
</comment>
<dbReference type="Gene3D" id="1.20.910.10">
    <property type="entry name" value="Heme oxygenase-like"/>
    <property type="match status" value="1"/>
</dbReference>
<dbReference type="RefSeq" id="WP_188659287.1">
    <property type="nucleotide sequence ID" value="NZ_BMIH01000003.1"/>
</dbReference>
<accession>A0A916T938</accession>
<evidence type="ECO:0000313" key="1">
    <source>
        <dbReference type="EMBL" id="GGB36297.1"/>
    </source>
</evidence>
<dbReference type="Proteomes" id="UP000623067">
    <property type="component" value="Unassembled WGS sequence"/>
</dbReference>
<dbReference type="Pfam" id="PF01126">
    <property type="entry name" value="Heme_oxygenase"/>
    <property type="match status" value="1"/>
</dbReference>
<dbReference type="InterPro" id="IPR016084">
    <property type="entry name" value="Haem_Oase-like_multi-hlx"/>
</dbReference>
<dbReference type="CDD" id="cd19166">
    <property type="entry name" value="HemeO-bac"/>
    <property type="match status" value="1"/>
</dbReference>
<dbReference type="InterPro" id="IPR016053">
    <property type="entry name" value="Haem_Oase-like"/>
</dbReference>
<dbReference type="AlphaFoldDB" id="A0A916T938"/>
<proteinExistence type="predicted"/>
<name>A0A916T938_9SPHN</name>
<organism evidence="1 2">
    <name type="scientific">Sphingomonas metalli</name>
    <dbReference type="NCBI Taxonomy" id="1779358"/>
    <lineage>
        <taxon>Bacteria</taxon>
        <taxon>Pseudomonadati</taxon>
        <taxon>Pseudomonadota</taxon>
        <taxon>Alphaproteobacteria</taxon>
        <taxon>Sphingomonadales</taxon>
        <taxon>Sphingomonadaceae</taxon>
        <taxon>Sphingomonas</taxon>
    </lineage>
</organism>
<dbReference type="GO" id="GO:0004392">
    <property type="term" value="F:heme oxygenase (decyclizing) activity"/>
    <property type="evidence" value="ECO:0007669"/>
    <property type="project" value="InterPro"/>
</dbReference>